<feature type="compositionally biased region" description="Pro residues" evidence="1">
    <location>
        <begin position="556"/>
        <end position="565"/>
    </location>
</feature>
<comment type="caution">
    <text evidence="2">The sequence shown here is derived from an EMBL/GenBank/DDBJ whole genome shotgun (WGS) entry which is preliminary data.</text>
</comment>
<evidence type="ECO:0008006" key="4">
    <source>
        <dbReference type="Google" id="ProtNLM"/>
    </source>
</evidence>
<proteinExistence type="predicted"/>
<feature type="region of interest" description="Disordered" evidence="1">
    <location>
        <begin position="542"/>
        <end position="565"/>
    </location>
</feature>
<accession>A0A5A7M8H2</accession>
<evidence type="ECO:0000313" key="2">
    <source>
        <dbReference type="EMBL" id="GEQ74148.1"/>
    </source>
</evidence>
<dbReference type="Proteomes" id="UP000323105">
    <property type="component" value="Unassembled WGS sequence"/>
</dbReference>
<gene>
    <name evidence="2" type="primary">bcsE</name>
    <name evidence="2" type="ORF">CTTA_1153</name>
</gene>
<dbReference type="GO" id="GO:0035438">
    <property type="term" value="F:cyclic-di-GMP binding"/>
    <property type="evidence" value="ECO:0007669"/>
    <property type="project" value="InterPro"/>
</dbReference>
<name>A0A5A7M8H2_COMTE</name>
<evidence type="ECO:0000256" key="1">
    <source>
        <dbReference type="SAM" id="MobiDB-lite"/>
    </source>
</evidence>
<protein>
    <recommendedName>
        <fullName evidence="4">Cellulose biosynthesis protein BcsE</fullName>
    </recommendedName>
</protein>
<organism evidence="2 3">
    <name type="scientific">Comamonas testosteroni</name>
    <name type="common">Pseudomonas testosteroni</name>
    <dbReference type="NCBI Taxonomy" id="285"/>
    <lineage>
        <taxon>Bacteria</taxon>
        <taxon>Pseudomonadati</taxon>
        <taxon>Pseudomonadota</taxon>
        <taxon>Betaproteobacteria</taxon>
        <taxon>Burkholderiales</taxon>
        <taxon>Comamonadaceae</taxon>
        <taxon>Comamonas</taxon>
    </lineage>
</organism>
<sequence length="565" mass="61727">MQQTTMAHTSPALAGNLGIDGLPDDMGKLPHSGVIALAGSSGPAFENWRRHLVQDLCRDFPTMLVAPDALLLDRLFATQPDNHTAPRPDAWILPSTAQSQLQEAGFAALHKDLKRAGLKPQQALCLLDASPLFTGASLERIHRLAGQLHQWASQRKAPVILCFEAPGDEVHGMLTSFAHAFPYYALLKQDGNELALSLERWSSAQGAVFAIQLGLQAPDWADTAQRLHANGVVMQGAFAQLIHAPDELDVYATQAAVAEQRQPPASWHVVETRELIPEAVQQAIGATVLLDAGSSVEFEALARMVHQLRCSHPQTLKIVVRETVGKLRLNSEQALLRLGANDVIYRELSFSRLLQRLRELQSQRFSRQVPESYEQALDAFLPIPERGYQQPAYFCTLTLNMLRKTQPMGLSHSLIQLRLLSHASHIQAIEAYRPSRDGDLITADHDSIYVFLFACGESDIDTALPRLFLQPLAQLFSSQTSDSSHEGMLQMLGRLQSAAEAGLPDYTAVTMPGTTARPPIDVQMHNSVQPSANLPRIAPATGAATSASVMGHSPIPRRPSPPHSA</sequence>
<dbReference type="AlphaFoldDB" id="A0A5A7M8H2"/>
<evidence type="ECO:0000313" key="3">
    <source>
        <dbReference type="Proteomes" id="UP000323105"/>
    </source>
</evidence>
<dbReference type="InterPro" id="IPR017745">
    <property type="entry name" value="BcsE"/>
</dbReference>
<reference evidence="2 3" key="1">
    <citation type="journal article" date="2019" name="Microbiol. Resour. Announc.">
        <title>Draft Genome Sequence of Comamonas testosteroni TA441, a Bacterium That Has a Cryptic Phenol Degradation Gene Cluster.</title>
        <authorList>
            <person name="Arai H."/>
            <person name="Ishii M."/>
        </authorList>
    </citation>
    <scope>NUCLEOTIDE SEQUENCE [LARGE SCALE GENOMIC DNA]</scope>
    <source>
        <strain evidence="2 3">TA441</strain>
    </source>
</reference>
<dbReference type="Pfam" id="PF10995">
    <property type="entry name" value="CBP_BcsE"/>
    <property type="match status" value="1"/>
</dbReference>
<dbReference type="EMBL" id="BKBW01000002">
    <property type="protein sequence ID" value="GEQ74148.1"/>
    <property type="molecule type" value="Genomic_DNA"/>
</dbReference>